<keyword evidence="3" id="KW-1185">Reference proteome</keyword>
<dbReference type="GO" id="GO:0034220">
    <property type="term" value="P:monoatomic ion transmembrane transport"/>
    <property type="evidence" value="ECO:0007669"/>
    <property type="project" value="UniProtKB-KW"/>
</dbReference>
<proteinExistence type="predicted"/>
<gene>
    <name evidence="2" type="ORF">V8G54_009649</name>
</gene>
<keyword evidence="1" id="KW-0407">Ion channel</keyword>
<name>A0AAQ3S436_VIGMU</name>
<evidence type="ECO:0000313" key="3">
    <source>
        <dbReference type="Proteomes" id="UP001374535"/>
    </source>
</evidence>
<keyword evidence="1" id="KW-0813">Transport</keyword>
<dbReference type="AlphaFoldDB" id="A0AAQ3S436"/>
<dbReference type="PANTHER" id="PTHR45651">
    <property type="entry name" value="CYCLIC NUCLEOTIDE-GATED ION CHANNEL 15-RELATED-RELATED"/>
    <property type="match status" value="1"/>
</dbReference>
<evidence type="ECO:0000256" key="1">
    <source>
        <dbReference type="ARBA" id="ARBA00023303"/>
    </source>
</evidence>
<reference evidence="2 3" key="1">
    <citation type="journal article" date="2023" name="Life. Sci Alliance">
        <title>Evolutionary insights into 3D genome organization and epigenetic landscape of Vigna mungo.</title>
        <authorList>
            <person name="Junaid A."/>
            <person name="Singh B."/>
            <person name="Bhatia S."/>
        </authorList>
    </citation>
    <scope>NUCLEOTIDE SEQUENCE [LARGE SCALE GENOMIC DNA]</scope>
    <source>
        <strain evidence="2">Urdbean</strain>
    </source>
</reference>
<sequence>MTVFGYYTEHEIILTFGCFWFRFYSLQWKTWGACFIQAAWRRYRKKRAERLLREAEERIQNLENEEGSSPSFAATVYASKFASNALRHLRSGKRTRVPQPQKLLPLMPQKPSDFTALKN</sequence>
<dbReference type="EMBL" id="CP144698">
    <property type="protein sequence ID" value="WVZ16667.1"/>
    <property type="molecule type" value="Genomic_DNA"/>
</dbReference>
<protein>
    <submittedName>
        <fullName evidence="2">Uncharacterized protein</fullName>
    </submittedName>
</protein>
<evidence type="ECO:0000313" key="2">
    <source>
        <dbReference type="EMBL" id="WVZ16667.1"/>
    </source>
</evidence>
<keyword evidence="1" id="KW-0406">Ion transport</keyword>
<dbReference type="PANTHER" id="PTHR45651:SF29">
    <property type="entry name" value="CYCLIC NUCLEOTIDE-GATED ION CHANNEL-LIKE PROTEIN"/>
    <property type="match status" value="1"/>
</dbReference>
<dbReference type="Proteomes" id="UP001374535">
    <property type="component" value="Chromosome 3"/>
</dbReference>
<dbReference type="GO" id="GO:0016020">
    <property type="term" value="C:membrane"/>
    <property type="evidence" value="ECO:0007669"/>
    <property type="project" value="UniProtKB-SubCell"/>
</dbReference>
<accession>A0AAQ3S436</accession>
<organism evidence="2 3">
    <name type="scientific">Vigna mungo</name>
    <name type="common">Black gram</name>
    <name type="synonym">Phaseolus mungo</name>
    <dbReference type="NCBI Taxonomy" id="3915"/>
    <lineage>
        <taxon>Eukaryota</taxon>
        <taxon>Viridiplantae</taxon>
        <taxon>Streptophyta</taxon>
        <taxon>Embryophyta</taxon>
        <taxon>Tracheophyta</taxon>
        <taxon>Spermatophyta</taxon>
        <taxon>Magnoliopsida</taxon>
        <taxon>eudicotyledons</taxon>
        <taxon>Gunneridae</taxon>
        <taxon>Pentapetalae</taxon>
        <taxon>rosids</taxon>
        <taxon>fabids</taxon>
        <taxon>Fabales</taxon>
        <taxon>Fabaceae</taxon>
        <taxon>Papilionoideae</taxon>
        <taxon>50 kb inversion clade</taxon>
        <taxon>NPAAA clade</taxon>
        <taxon>indigoferoid/millettioid clade</taxon>
        <taxon>Phaseoleae</taxon>
        <taxon>Vigna</taxon>
    </lineage>
</organism>